<protein>
    <recommendedName>
        <fullName evidence="3">F-box domain-containing protein</fullName>
    </recommendedName>
</protein>
<dbReference type="SUPFAM" id="SSF52047">
    <property type="entry name" value="RNI-like"/>
    <property type="match status" value="1"/>
</dbReference>
<gene>
    <name evidence="1" type="ORF">QCA50_003607</name>
</gene>
<keyword evidence="2" id="KW-1185">Reference proteome</keyword>
<comment type="caution">
    <text evidence="1">The sequence shown here is derived from an EMBL/GenBank/DDBJ whole genome shotgun (WGS) entry which is preliminary data.</text>
</comment>
<proteinExistence type="predicted"/>
<name>A0AAW0GMP6_9APHY</name>
<dbReference type="AlphaFoldDB" id="A0AAW0GMP6"/>
<evidence type="ECO:0008006" key="3">
    <source>
        <dbReference type="Google" id="ProtNLM"/>
    </source>
</evidence>
<organism evidence="1 2">
    <name type="scientific">Cerrena zonata</name>
    <dbReference type="NCBI Taxonomy" id="2478898"/>
    <lineage>
        <taxon>Eukaryota</taxon>
        <taxon>Fungi</taxon>
        <taxon>Dikarya</taxon>
        <taxon>Basidiomycota</taxon>
        <taxon>Agaricomycotina</taxon>
        <taxon>Agaricomycetes</taxon>
        <taxon>Polyporales</taxon>
        <taxon>Cerrenaceae</taxon>
        <taxon>Cerrena</taxon>
    </lineage>
</organism>
<dbReference type="EMBL" id="JASBNA010000003">
    <property type="protein sequence ID" value="KAK7694031.1"/>
    <property type="molecule type" value="Genomic_DNA"/>
</dbReference>
<evidence type="ECO:0000313" key="2">
    <source>
        <dbReference type="Proteomes" id="UP001385951"/>
    </source>
</evidence>
<accession>A0AAW0GMP6</accession>
<reference evidence="1 2" key="1">
    <citation type="submission" date="2022-09" db="EMBL/GenBank/DDBJ databases">
        <authorList>
            <person name="Palmer J.M."/>
        </authorList>
    </citation>
    <scope>NUCLEOTIDE SEQUENCE [LARGE SCALE GENOMIC DNA]</scope>
    <source>
        <strain evidence="1 2">DSM 7382</strain>
    </source>
</reference>
<dbReference type="Proteomes" id="UP001385951">
    <property type="component" value="Unassembled WGS sequence"/>
</dbReference>
<sequence length="403" mass="46080">MSVTILSPLERIPILPPELIDETIDHLWDDHKALEACSLTSRSWVPSSRLHLFRTVRVRSAEDCIKLSALLQSSPIIAHCIRKLTIDAEYKGVDEDGTPSEDDSWVNEATGLLSKLRRVHTLALSRVKWTSLSYSTRNAFTSVFSTVKTLLLFEVQFHASGDVLRFLSRFPVLSELYFHGVSWDRETPPPEPEDYHLGEHMDLTYLFLDPKSSPTLVTEWLLRHPSEKKLRTIQLCWREIENTETLGALLQSSGSDLECLRVEFPSGLSEEALLRNQLTLAHNTGLRTLHFGGLDVTAATARTLFSDRLFTWIAVMLGQVRSSLLREVVFELELPEVHDLQSLDWTRINRELSRPEFDGLLLRFYVNCTRRDRSPSLEAEILREVESRLPDFIEQGSLRVSCI</sequence>
<evidence type="ECO:0000313" key="1">
    <source>
        <dbReference type="EMBL" id="KAK7694031.1"/>
    </source>
</evidence>